<keyword evidence="3" id="KW-1185">Reference proteome</keyword>
<evidence type="ECO:0000256" key="1">
    <source>
        <dbReference type="SAM" id="MobiDB-lite"/>
    </source>
</evidence>
<gene>
    <name evidence="2" type="ORF">Ahy_A06g026555</name>
</gene>
<evidence type="ECO:0000313" key="2">
    <source>
        <dbReference type="EMBL" id="RYR51542.1"/>
    </source>
</evidence>
<dbReference type="AlphaFoldDB" id="A0A445CKX1"/>
<dbReference type="Proteomes" id="UP000289738">
    <property type="component" value="Chromosome A06"/>
</dbReference>
<dbReference type="PANTHER" id="PTHR31973:SF187">
    <property type="entry name" value="MUTATOR TRANSPOSASE MUDRA PROTEIN"/>
    <property type="match status" value="1"/>
</dbReference>
<protein>
    <recommendedName>
        <fullName evidence="4">Protein FAR1-RELATED SEQUENCE</fullName>
    </recommendedName>
</protein>
<reference evidence="2 3" key="1">
    <citation type="submission" date="2019-01" db="EMBL/GenBank/DDBJ databases">
        <title>Sequencing of cultivated peanut Arachis hypogaea provides insights into genome evolution and oil improvement.</title>
        <authorList>
            <person name="Chen X."/>
        </authorList>
    </citation>
    <scope>NUCLEOTIDE SEQUENCE [LARGE SCALE GENOMIC DNA]</scope>
    <source>
        <strain evidence="3">cv. Fuhuasheng</strain>
        <tissue evidence="2">Leaves</tissue>
    </source>
</reference>
<sequence length="258" mass="29623">MAKGKEKLYKDTIMQDDDAIVADLSDVEVDLGFLGSPGDGLMYDALDPGAESDGLQTELGWQVSWSKRLESIRTSSNGLISAVEEVMPQVHHRFCVWHLWRNFNKHWKDLELRRLLWDAARSTTFQDFIGNMDKIKRVSEEAWTYLNKWPRPKLLILGVHLQLKQATLPIRHLQQLTFHHQCLHRKLKRLNCPNQAMAPPPPTTRPPKLPTKWRNSSQPVTTSVDPMQGASAATSLRLARFMKFVPTPQFKAPRKKNL</sequence>
<evidence type="ECO:0008006" key="4">
    <source>
        <dbReference type="Google" id="ProtNLM"/>
    </source>
</evidence>
<proteinExistence type="predicted"/>
<dbReference type="PANTHER" id="PTHR31973">
    <property type="entry name" value="POLYPROTEIN, PUTATIVE-RELATED"/>
    <property type="match status" value="1"/>
</dbReference>
<feature type="compositionally biased region" description="Polar residues" evidence="1">
    <location>
        <begin position="213"/>
        <end position="225"/>
    </location>
</feature>
<accession>A0A445CKX1</accession>
<name>A0A445CKX1_ARAHY</name>
<feature type="compositionally biased region" description="Pro residues" evidence="1">
    <location>
        <begin position="198"/>
        <end position="209"/>
    </location>
</feature>
<feature type="region of interest" description="Disordered" evidence="1">
    <location>
        <begin position="193"/>
        <end position="228"/>
    </location>
</feature>
<dbReference type="EMBL" id="SDMP01000006">
    <property type="protein sequence ID" value="RYR51542.1"/>
    <property type="molecule type" value="Genomic_DNA"/>
</dbReference>
<comment type="caution">
    <text evidence="2">The sequence shown here is derived from an EMBL/GenBank/DDBJ whole genome shotgun (WGS) entry which is preliminary data.</text>
</comment>
<organism evidence="2 3">
    <name type="scientific">Arachis hypogaea</name>
    <name type="common">Peanut</name>
    <dbReference type="NCBI Taxonomy" id="3818"/>
    <lineage>
        <taxon>Eukaryota</taxon>
        <taxon>Viridiplantae</taxon>
        <taxon>Streptophyta</taxon>
        <taxon>Embryophyta</taxon>
        <taxon>Tracheophyta</taxon>
        <taxon>Spermatophyta</taxon>
        <taxon>Magnoliopsida</taxon>
        <taxon>eudicotyledons</taxon>
        <taxon>Gunneridae</taxon>
        <taxon>Pentapetalae</taxon>
        <taxon>rosids</taxon>
        <taxon>fabids</taxon>
        <taxon>Fabales</taxon>
        <taxon>Fabaceae</taxon>
        <taxon>Papilionoideae</taxon>
        <taxon>50 kb inversion clade</taxon>
        <taxon>dalbergioids sensu lato</taxon>
        <taxon>Dalbergieae</taxon>
        <taxon>Pterocarpus clade</taxon>
        <taxon>Arachis</taxon>
    </lineage>
</organism>
<evidence type="ECO:0000313" key="3">
    <source>
        <dbReference type="Proteomes" id="UP000289738"/>
    </source>
</evidence>